<accession>A0AAN4QA66</accession>
<gene>
    <name evidence="1" type="ORF">KPSA3_05965</name>
</gene>
<dbReference type="AlphaFoldDB" id="A0AAN4QA66"/>
<evidence type="ECO:0000313" key="2">
    <source>
        <dbReference type="Proteomes" id="UP000248291"/>
    </source>
</evidence>
<reference evidence="1 2" key="1">
    <citation type="submission" date="2018-04" db="EMBL/GenBank/DDBJ databases">
        <title>Draft genome sequence of Pseudomonas syringae pv. actinidiae biovar 3 strains isolated from kiwifruit in Kagawa prefecture.</title>
        <authorList>
            <person name="Tabuchi M."/>
            <person name="Saito M."/>
            <person name="Fujiwara S."/>
            <person name="Sasa N."/>
            <person name="Akimitsu K."/>
            <person name="Gomi K."/>
            <person name="Konishi-Sugita S."/>
            <person name="Hamano K."/>
            <person name="Kataoka I."/>
        </authorList>
    </citation>
    <scope>NUCLEOTIDE SEQUENCE [LARGE SCALE GENOMIC DNA]</scope>
    <source>
        <strain evidence="1 2">MAFF212211</strain>
    </source>
</reference>
<sequence>MLCCFVVGSRFDAPDGTSSLIGSKQLMVSVFDSFARFCKVLQG</sequence>
<comment type="caution">
    <text evidence="1">The sequence shown here is derived from an EMBL/GenBank/DDBJ whole genome shotgun (WGS) entry which is preliminary data.</text>
</comment>
<dbReference type="EMBL" id="BGKA01000237">
    <property type="protein sequence ID" value="GBH19946.1"/>
    <property type="molecule type" value="Genomic_DNA"/>
</dbReference>
<evidence type="ECO:0000313" key="1">
    <source>
        <dbReference type="EMBL" id="GBH19946.1"/>
    </source>
</evidence>
<name>A0AAN4QA66_PSESF</name>
<proteinExistence type="predicted"/>
<dbReference type="Proteomes" id="UP000248291">
    <property type="component" value="Unassembled WGS sequence"/>
</dbReference>
<protein>
    <submittedName>
        <fullName evidence="1">Uncharacterized protein</fullName>
    </submittedName>
</protein>
<organism evidence="1 2">
    <name type="scientific">Pseudomonas syringae pv. actinidiae</name>
    <dbReference type="NCBI Taxonomy" id="103796"/>
    <lineage>
        <taxon>Bacteria</taxon>
        <taxon>Pseudomonadati</taxon>
        <taxon>Pseudomonadota</taxon>
        <taxon>Gammaproteobacteria</taxon>
        <taxon>Pseudomonadales</taxon>
        <taxon>Pseudomonadaceae</taxon>
        <taxon>Pseudomonas</taxon>
        <taxon>Pseudomonas syringae</taxon>
    </lineage>
</organism>